<feature type="domain" description="DUF1279" evidence="2">
    <location>
        <begin position="41"/>
        <end position="141"/>
    </location>
</feature>
<reference evidence="3 4" key="1">
    <citation type="submission" date="2024-04" db="EMBL/GenBank/DDBJ databases">
        <title>genome sequences of Mucor flavus KT1a and Helicostylum pulchrum KT1b strains isolation_sourced from the surface of a dry-aged beef.</title>
        <authorList>
            <person name="Toyotome T."/>
            <person name="Hosono M."/>
            <person name="Torimaru M."/>
            <person name="Fukuda K."/>
            <person name="Mikami N."/>
        </authorList>
    </citation>
    <scope>NUCLEOTIDE SEQUENCE [LARGE SCALE GENOMIC DNA]</scope>
    <source>
        <strain evidence="3 4">KT1b</strain>
    </source>
</reference>
<dbReference type="PANTHER" id="PTHR21377:SF0">
    <property type="entry name" value="PROTEIN FAM210B, MITOCHONDRIAL"/>
    <property type="match status" value="1"/>
</dbReference>
<evidence type="ECO:0000313" key="3">
    <source>
        <dbReference type="EMBL" id="GAA5805263.1"/>
    </source>
</evidence>
<gene>
    <name evidence="3" type="ORF">HPULCUR_010777</name>
</gene>
<keyword evidence="4" id="KW-1185">Reference proteome</keyword>
<dbReference type="InterPro" id="IPR009688">
    <property type="entry name" value="FAM210A/B-like_dom"/>
</dbReference>
<sequence>MSQLIKRIAIGRPNYIKSSLFVNRPICRTVTTSSPPKQPSKTKQFMKKYGYVGIGVYLALGLVDLSATMGFITLKGAHRVREVEDYVIGKAKGILGMEHTPLDATKGTDKPSLTSLFFIAYGIHKTILLPFRLSLTAAITPAVAKRLQKLGWVKNISNKKN</sequence>
<dbReference type="InterPro" id="IPR045866">
    <property type="entry name" value="FAM210A/B-like"/>
</dbReference>
<evidence type="ECO:0000259" key="2">
    <source>
        <dbReference type="Pfam" id="PF06916"/>
    </source>
</evidence>
<keyword evidence="1" id="KW-1133">Transmembrane helix</keyword>
<keyword evidence="1" id="KW-0472">Membrane</keyword>
<comment type="caution">
    <text evidence="3">The sequence shown here is derived from an EMBL/GenBank/DDBJ whole genome shotgun (WGS) entry which is preliminary data.</text>
</comment>
<dbReference type="Proteomes" id="UP001476247">
    <property type="component" value="Unassembled WGS sequence"/>
</dbReference>
<proteinExistence type="predicted"/>
<organism evidence="3 4">
    <name type="scientific">Helicostylum pulchrum</name>
    <dbReference type="NCBI Taxonomy" id="562976"/>
    <lineage>
        <taxon>Eukaryota</taxon>
        <taxon>Fungi</taxon>
        <taxon>Fungi incertae sedis</taxon>
        <taxon>Mucoromycota</taxon>
        <taxon>Mucoromycotina</taxon>
        <taxon>Mucoromycetes</taxon>
        <taxon>Mucorales</taxon>
        <taxon>Mucorineae</taxon>
        <taxon>Mucoraceae</taxon>
        <taxon>Helicostylum</taxon>
    </lineage>
</organism>
<evidence type="ECO:0000256" key="1">
    <source>
        <dbReference type="SAM" id="Phobius"/>
    </source>
</evidence>
<evidence type="ECO:0000313" key="4">
    <source>
        <dbReference type="Proteomes" id="UP001476247"/>
    </source>
</evidence>
<name>A0ABP9YE77_9FUNG</name>
<accession>A0ABP9YE77</accession>
<dbReference type="Pfam" id="PF06916">
    <property type="entry name" value="FAM210A-B_dom"/>
    <property type="match status" value="1"/>
</dbReference>
<dbReference type="EMBL" id="BAABUJ010000043">
    <property type="protein sequence ID" value="GAA5805263.1"/>
    <property type="molecule type" value="Genomic_DNA"/>
</dbReference>
<feature type="transmembrane region" description="Helical" evidence="1">
    <location>
        <begin position="49"/>
        <end position="72"/>
    </location>
</feature>
<keyword evidence="1" id="KW-0812">Transmembrane</keyword>
<dbReference type="PANTHER" id="PTHR21377">
    <property type="entry name" value="PROTEIN FAM210B, MITOCHONDRIAL"/>
    <property type="match status" value="1"/>
</dbReference>
<protein>
    <recommendedName>
        <fullName evidence="2">DUF1279 domain-containing protein</fullName>
    </recommendedName>
</protein>